<organism evidence="1 2">
    <name type="scientific">Enterococcus mundtii</name>
    <dbReference type="NCBI Taxonomy" id="53346"/>
    <lineage>
        <taxon>Bacteria</taxon>
        <taxon>Bacillati</taxon>
        <taxon>Bacillota</taxon>
        <taxon>Bacilli</taxon>
        <taxon>Lactobacillales</taxon>
        <taxon>Enterococcaceae</taxon>
        <taxon>Enterococcus</taxon>
    </lineage>
</organism>
<accession>A0ABQ0VDS2</accession>
<dbReference type="Proteomes" id="UP000321175">
    <property type="component" value="Unassembled WGS sequence"/>
</dbReference>
<protein>
    <submittedName>
        <fullName evidence="1">Uncharacterized protein</fullName>
    </submittedName>
</protein>
<keyword evidence="2" id="KW-1185">Reference proteome</keyword>
<sequence length="50" mass="5872">MYISVSSEAAEKIFFEYMYCLNNSIRLLINIKDTSEINIRPRIPKLSMSK</sequence>
<evidence type="ECO:0000313" key="2">
    <source>
        <dbReference type="Proteomes" id="UP000321175"/>
    </source>
</evidence>
<gene>
    <name evidence="1" type="ORF">EMU01_18170</name>
</gene>
<reference evidence="1 2" key="1">
    <citation type="submission" date="2019-07" db="EMBL/GenBank/DDBJ databases">
        <title>Whole genome shotgun sequence of Enterococcus mundtii NBRC 100490.</title>
        <authorList>
            <person name="Hosoyama A."/>
            <person name="Uohara A."/>
            <person name="Ohji S."/>
            <person name="Ichikawa N."/>
        </authorList>
    </citation>
    <scope>NUCLEOTIDE SEQUENCE [LARGE SCALE GENOMIC DNA]</scope>
    <source>
        <strain evidence="1 2">NBRC 100490</strain>
    </source>
</reference>
<evidence type="ECO:0000313" key="1">
    <source>
        <dbReference type="EMBL" id="GEL80673.1"/>
    </source>
</evidence>
<proteinExistence type="predicted"/>
<comment type="caution">
    <text evidence="1">The sequence shown here is derived from an EMBL/GenBank/DDBJ whole genome shotgun (WGS) entry which is preliminary data.</text>
</comment>
<dbReference type="EMBL" id="BJWA01000012">
    <property type="protein sequence ID" value="GEL80673.1"/>
    <property type="molecule type" value="Genomic_DNA"/>
</dbReference>
<name>A0ABQ0VDS2_ENTMU</name>